<dbReference type="EC" id="2.3.1.225" evidence="10"/>
<comment type="caution">
    <text evidence="13">The sequence shown here is derived from an EMBL/GenBank/DDBJ whole genome shotgun (WGS) entry which is preliminary data.</text>
</comment>
<evidence type="ECO:0000256" key="7">
    <source>
        <dbReference type="ARBA" id="ARBA00023288"/>
    </source>
</evidence>
<keyword evidence="2 10" id="KW-0808">Transferase</keyword>
<dbReference type="Proteomes" id="UP000663829">
    <property type="component" value="Unassembled WGS sequence"/>
</dbReference>
<dbReference type="Pfam" id="PF01529">
    <property type="entry name" value="DHHC"/>
    <property type="match status" value="1"/>
</dbReference>
<dbReference type="InterPro" id="IPR001594">
    <property type="entry name" value="Palmitoyltrfase_DHHC"/>
</dbReference>
<keyword evidence="4 10" id="KW-1133">Transmembrane helix</keyword>
<dbReference type="PANTHER" id="PTHR22883:SF43">
    <property type="entry name" value="PALMITOYLTRANSFERASE APP"/>
    <property type="match status" value="1"/>
</dbReference>
<evidence type="ECO:0000256" key="1">
    <source>
        <dbReference type="ARBA" id="ARBA00004127"/>
    </source>
</evidence>
<evidence type="ECO:0000313" key="14">
    <source>
        <dbReference type="EMBL" id="CAF3920959.1"/>
    </source>
</evidence>
<feature type="domain" description="Palmitoyltransferase DHHC" evidence="11">
    <location>
        <begin position="146"/>
        <end position="179"/>
    </location>
</feature>
<dbReference type="OrthoDB" id="302728at2759"/>
<dbReference type="AlphaFoldDB" id="A0A815H416"/>
<dbReference type="EMBL" id="CAJOBC010063251">
    <property type="protein sequence ID" value="CAF4217134.1"/>
    <property type="molecule type" value="Genomic_DNA"/>
</dbReference>
<dbReference type="Proteomes" id="UP000681722">
    <property type="component" value="Unassembled WGS sequence"/>
</dbReference>
<evidence type="ECO:0000256" key="9">
    <source>
        <dbReference type="ARBA" id="ARBA00048048"/>
    </source>
</evidence>
<dbReference type="EMBL" id="CAJNOQ010014805">
    <property type="protein sequence ID" value="CAF1348946.1"/>
    <property type="molecule type" value="Genomic_DNA"/>
</dbReference>
<comment type="similarity">
    <text evidence="10">Belongs to the DHHC palmitoyltransferase family.</text>
</comment>
<comment type="catalytic activity">
    <reaction evidence="9 10">
        <text>L-cysteinyl-[protein] + hexadecanoyl-CoA = S-hexadecanoyl-L-cysteinyl-[protein] + CoA</text>
        <dbReference type="Rhea" id="RHEA:36683"/>
        <dbReference type="Rhea" id="RHEA-COMP:10131"/>
        <dbReference type="Rhea" id="RHEA-COMP:11032"/>
        <dbReference type="ChEBI" id="CHEBI:29950"/>
        <dbReference type="ChEBI" id="CHEBI:57287"/>
        <dbReference type="ChEBI" id="CHEBI:57379"/>
        <dbReference type="ChEBI" id="CHEBI:74151"/>
        <dbReference type="EC" id="2.3.1.225"/>
    </reaction>
</comment>
<dbReference type="GO" id="GO:0006612">
    <property type="term" value="P:protein targeting to membrane"/>
    <property type="evidence" value="ECO:0007669"/>
    <property type="project" value="TreeGrafter"/>
</dbReference>
<comment type="domain">
    <text evidence="10">The DHHC domain is required for palmitoyltransferase activity.</text>
</comment>
<sequence length="245" mass="28348">MAKPKSVSSTLRKCHYERLDVYRWKIHSGNNHFCFNGQCMIGRNLSGVIMVVCIITMTCTIWIIFELPVIIREFSIGILIVIIGLISIVYTYLFLFRSMCMDPGIIPRTNVEEYIDLCKRHPELKTQSAGTMQINIPVKDCILKCKYCVTCKLFRPPRSSHCSICSNCVYLLDHHCPFLELTTREDDKGIYLSIDDQNGQCEHNPFNTKNYLKNLCLKLCTSLPPSLYQAHKKIRLTEQRQTNRV</sequence>
<evidence type="ECO:0000313" key="15">
    <source>
        <dbReference type="EMBL" id="CAF4217134.1"/>
    </source>
</evidence>
<dbReference type="GO" id="GO:0005794">
    <property type="term" value="C:Golgi apparatus"/>
    <property type="evidence" value="ECO:0007669"/>
    <property type="project" value="TreeGrafter"/>
</dbReference>
<dbReference type="GO" id="GO:0005783">
    <property type="term" value="C:endoplasmic reticulum"/>
    <property type="evidence" value="ECO:0007669"/>
    <property type="project" value="TreeGrafter"/>
</dbReference>
<evidence type="ECO:0000256" key="10">
    <source>
        <dbReference type="RuleBase" id="RU079119"/>
    </source>
</evidence>
<comment type="subcellular location">
    <subcellularLocation>
        <location evidence="1">Endomembrane system</location>
        <topology evidence="1">Multi-pass membrane protein</topology>
    </subcellularLocation>
</comment>
<dbReference type="InterPro" id="IPR039859">
    <property type="entry name" value="PFA4/ZDH16/20/ERF2-like"/>
</dbReference>
<dbReference type="Proteomes" id="UP000677228">
    <property type="component" value="Unassembled WGS sequence"/>
</dbReference>
<evidence type="ECO:0000256" key="8">
    <source>
        <dbReference type="ARBA" id="ARBA00023315"/>
    </source>
</evidence>
<organism evidence="13 16">
    <name type="scientific">Didymodactylos carnosus</name>
    <dbReference type="NCBI Taxonomy" id="1234261"/>
    <lineage>
        <taxon>Eukaryota</taxon>
        <taxon>Metazoa</taxon>
        <taxon>Spiralia</taxon>
        <taxon>Gnathifera</taxon>
        <taxon>Rotifera</taxon>
        <taxon>Eurotatoria</taxon>
        <taxon>Bdelloidea</taxon>
        <taxon>Philodinida</taxon>
        <taxon>Philodinidae</taxon>
        <taxon>Didymodactylos</taxon>
    </lineage>
</organism>
<protein>
    <recommendedName>
        <fullName evidence="10">Palmitoyltransferase</fullName>
        <ecNumber evidence="10">2.3.1.225</ecNumber>
    </recommendedName>
</protein>
<dbReference type="GO" id="GO:0019706">
    <property type="term" value="F:protein-cysteine S-palmitoyltransferase activity"/>
    <property type="evidence" value="ECO:0007669"/>
    <property type="project" value="UniProtKB-EC"/>
</dbReference>
<feature type="transmembrane region" description="Helical" evidence="10">
    <location>
        <begin position="76"/>
        <end position="96"/>
    </location>
</feature>
<evidence type="ECO:0000256" key="4">
    <source>
        <dbReference type="ARBA" id="ARBA00022989"/>
    </source>
</evidence>
<keyword evidence="8 10" id="KW-0012">Acyltransferase</keyword>
<name>A0A815H416_9BILA</name>
<evidence type="ECO:0000256" key="3">
    <source>
        <dbReference type="ARBA" id="ARBA00022692"/>
    </source>
</evidence>
<evidence type="ECO:0000259" key="11">
    <source>
        <dbReference type="Pfam" id="PF01529"/>
    </source>
</evidence>
<keyword evidence="5 10" id="KW-0472">Membrane</keyword>
<reference evidence="13" key="1">
    <citation type="submission" date="2021-02" db="EMBL/GenBank/DDBJ databases">
        <authorList>
            <person name="Nowell W R."/>
        </authorList>
    </citation>
    <scope>NUCLEOTIDE SEQUENCE</scope>
</reference>
<feature type="transmembrane region" description="Helical" evidence="10">
    <location>
        <begin position="45"/>
        <end position="64"/>
    </location>
</feature>
<evidence type="ECO:0000313" key="13">
    <source>
        <dbReference type="EMBL" id="CAF1348946.1"/>
    </source>
</evidence>
<gene>
    <name evidence="13" type="ORF">GPM918_LOCUS30805</name>
    <name evidence="12" type="ORF">OVA965_LOCUS20798</name>
    <name evidence="15" type="ORF">SRO942_LOCUS31431</name>
    <name evidence="14" type="ORF">TMI583_LOCUS21289</name>
</gene>
<evidence type="ECO:0000256" key="6">
    <source>
        <dbReference type="ARBA" id="ARBA00023139"/>
    </source>
</evidence>
<keyword evidence="3 10" id="KW-0812">Transmembrane</keyword>
<evidence type="ECO:0000313" key="16">
    <source>
        <dbReference type="Proteomes" id="UP000663829"/>
    </source>
</evidence>
<keyword evidence="16" id="KW-1185">Reference proteome</keyword>
<keyword evidence="6" id="KW-0564">Palmitate</keyword>
<dbReference type="Proteomes" id="UP000682733">
    <property type="component" value="Unassembled WGS sequence"/>
</dbReference>
<dbReference type="PROSITE" id="PS50216">
    <property type="entry name" value="DHHC"/>
    <property type="match status" value="1"/>
</dbReference>
<dbReference type="EMBL" id="CAJOBA010023255">
    <property type="protein sequence ID" value="CAF3920959.1"/>
    <property type="molecule type" value="Genomic_DNA"/>
</dbReference>
<dbReference type="EMBL" id="CAJNOK010011181">
    <property type="protein sequence ID" value="CAF1134061.1"/>
    <property type="molecule type" value="Genomic_DNA"/>
</dbReference>
<accession>A0A815H416</accession>
<dbReference type="PANTHER" id="PTHR22883">
    <property type="entry name" value="ZINC FINGER DHHC DOMAIN CONTAINING PROTEIN"/>
    <property type="match status" value="1"/>
</dbReference>
<proteinExistence type="inferred from homology"/>
<keyword evidence="7" id="KW-0449">Lipoprotein</keyword>
<evidence type="ECO:0000256" key="5">
    <source>
        <dbReference type="ARBA" id="ARBA00023136"/>
    </source>
</evidence>
<evidence type="ECO:0000256" key="2">
    <source>
        <dbReference type="ARBA" id="ARBA00022679"/>
    </source>
</evidence>
<evidence type="ECO:0000313" key="12">
    <source>
        <dbReference type="EMBL" id="CAF1134061.1"/>
    </source>
</evidence>